<evidence type="ECO:0000313" key="2">
    <source>
        <dbReference type="EMBL" id="PSR51939.1"/>
    </source>
</evidence>
<dbReference type="OrthoDB" id="9815116at2"/>
<dbReference type="AlphaFoldDB" id="A0A2T2Y8U2"/>
<dbReference type="Gene3D" id="3.40.50.300">
    <property type="entry name" value="P-loop containing nucleotide triphosphate hydrolases"/>
    <property type="match status" value="1"/>
</dbReference>
<dbReference type="Pfam" id="PF13614">
    <property type="entry name" value="AAA_31"/>
    <property type="match status" value="1"/>
</dbReference>
<dbReference type="EMBL" id="PYFT01000002">
    <property type="protein sequence ID" value="PSR51939.1"/>
    <property type="molecule type" value="Genomic_DNA"/>
</dbReference>
<dbReference type="SUPFAM" id="SSF52540">
    <property type="entry name" value="P-loop containing nucleoside triphosphate hydrolases"/>
    <property type="match status" value="1"/>
</dbReference>
<feature type="domain" description="AAA" evidence="1">
    <location>
        <begin position="1"/>
        <end position="173"/>
    </location>
</feature>
<reference evidence="2 3" key="1">
    <citation type="submission" date="2018-03" db="EMBL/GenBank/DDBJ databases">
        <title>Adhaeribacter sp. HMF7605 Genome sequencing and assembly.</title>
        <authorList>
            <person name="Kang H."/>
            <person name="Kang J."/>
            <person name="Cha I."/>
            <person name="Kim H."/>
            <person name="Joh K."/>
        </authorList>
    </citation>
    <scope>NUCLEOTIDE SEQUENCE [LARGE SCALE GENOMIC DNA]</scope>
    <source>
        <strain evidence="2 3">HMF7605</strain>
    </source>
</reference>
<dbReference type="PANTHER" id="PTHR13696:SF99">
    <property type="entry name" value="COBYRINIC ACID AC-DIAMIDE SYNTHASE"/>
    <property type="match status" value="1"/>
</dbReference>
<dbReference type="InterPro" id="IPR027417">
    <property type="entry name" value="P-loop_NTPase"/>
</dbReference>
<keyword evidence="3" id="KW-1185">Reference proteome</keyword>
<organism evidence="2 3">
    <name type="scientific">Adhaeribacter arboris</name>
    <dbReference type="NCBI Taxonomy" id="2072846"/>
    <lineage>
        <taxon>Bacteria</taxon>
        <taxon>Pseudomonadati</taxon>
        <taxon>Bacteroidota</taxon>
        <taxon>Cytophagia</taxon>
        <taxon>Cytophagales</taxon>
        <taxon>Hymenobacteraceae</taxon>
        <taxon>Adhaeribacter</taxon>
    </lineage>
</organism>
<protein>
    <submittedName>
        <fullName evidence="2">Chromosome partitioning protein ParA</fullName>
    </submittedName>
</protein>
<sequence length="256" mass="27760">MKVFALLNHKGGVGKTTSTINIGAALNRAGKSVLLIDLDPQANLSQSLGIQEPAQTIYGIIKGDYLASDAVLNIRPGLDVIPSTLDLSGSEIELSTKIGRELILREAIEPLKKKYDFILIDCPPSLGLLTVNALTASDKILIPLQAEFLAMQGLAKMLEVVSIIQKHLNKSLELGGVFITQYDSRKVLNKNVFDTITEHFPKKVFATKIRDNVALAEAPATGQDIFTYNSKSAGAADYESLAEEILSKHTKKKSTK</sequence>
<dbReference type="InterPro" id="IPR025669">
    <property type="entry name" value="AAA_dom"/>
</dbReference>
<dbReference type="RefSeq" id="WP_106933760.1">
    <property type="nucleotide sequence ID" value="NZ_PYFT01000002.1"/>
</dbReference>
<comment type="caution">
    <text evidence="2">The sequence shown here is derived from an EMBL/GenBank/DDBJ whole genome shotgun (WGS) entry which is preliminary data.</text>
</comment>
<name>A0A2T2Y8U2_9BACT</name>
<evidence type="ECO:0000259" key="1">
    <source>
        <dbReference type="Pfam" id="PF13614"/>
    </source>
</evidence>
<proteinExistence type="predicted"/>
<dbReference type="PANTHER" id="PTHR13696">
    <property type="entry name" value="P-LOOP CONTAINING NUCLEOSIDE TRIPHOSPHATE HYDROLASE"/>
    <property type="match status" value="1"/>
</dbReference>
<dbReference type="PIRSF" id="PIRSF009320">
    <property type="entry name" value="Nuc_binding_HP_1000"/>
    <property type="match status" value="1"/>
</dbReference>
<gene>
    <name evidence="2" type="ORF">AHMF7605_28945</name>
</gene>
<dbReference type="Proteomes" id="UP000240357">
    <property type="component" value="Unassembled WGS sequence"/>
</dbReference>
<evidence type="ECO:0000313" key="3">
    <source>
        <dbReference type="Proteomes" id="UP000240357"/>
    </source>
</evidence>
<dbReference type="FunFam" id="3.40.50.300:FF:000285">
    <property type="entry name" value="Sporulation initiation inhibitor Soj"/>
    <property type="match status" value="1"/>
</dbReference>
<accession>A0A2T2Y8U2</accession>
<dbReference type="CDD" id="cd02042">
    <property type="entry name" value="ParAB_family"/>
    <property type="match status" value="1"/>
</dbReference>
<dbReference type="InterPro" id="IPR050678">
    <property type="entry name" value="DNA_Partitioning_ATPase"/>
</dbReference>